<gene>
    <name evidence="3" type="ORF">BJZ21_000162</name>
</gene>
<protein>
    <submittedName>
        <fullName evidence="3">G6PDH family F420-dependent oxidoreductase</fullName>
    </submittedName>
</protein>
<dbReference type="InterPro" id="IPR019945">
    <property type="entry name" value="F420_G6P_DH-rel"/>
</dbReference>
<dbReference type="Gene3D" id="3.20.20.30">
    <property type="entry name" value="Luciferase-like domain"/>
    <property type="match status" value="1"/>
</dbReference>
<organism evidence="3 4">
    <name type="scientific">Nocardioides panaciterrulae</name>
    <dbReference type="NCBI Taxonomy" id="661492"/>
    <lineage>
        <taxon>Bacteria</taxon>
        <taxon>Bacillati</taxon>
        <taxon>Actinomycetota</taxon>
        <taxon>Actinomycetes</taxon>
        <taxon>Propionibacteriales</taxon>
        <taxon>Nocardioidaceae</taxon>
        <taxon>Nocardioides</taxon>
    </lineage>
</organism>
<dbReference type="Pfam" id="PF00296">
    <property type="entry name" value="Bac_luciferase"/>
    <property type="match status" value="1"/>
</dbReference>
<dbReference type="RefSeq" id="WP_343051882.1">
    <property type="nucleotide sequence ID" value="NZ_JACCBG010000001.1"/>
</dbReference>
<dbReference type="PANTHER" id="PTHR43244">
    <property type="match status" value="1"/>
</dbReference>
<comment type="caution">
    <text evidence="3">The sequence shown here is derived from an EMBL/GenBank/DDBJ whole genome shotgun (WGS) entry which is preliminary data.</text>
</comment>
<dbReference type="SUPFAM" id="SSF51679">
    <property type="entry name" value="Bacterial luciferase-like"/>
    <property type="match status" value="1"/>
</dbReference>
<dbReference type="Proteomes" id="UP000535511">
    <property type="component" value="Unassembled WGS sequence"/>
</dbReference>
<sequence>MTEAQTRFGYTLMTEQSGPRELVRYAVGAEEAGFDFEVSSDHYSPWLTEQGHAPYAWTVLGAVAQATSRVDLMTYVTCPTIRYHPAVVAQKAATLQLLAEGRFTLGLGSGESLNEHVVGAGWPSIQTRQEMLAEAVEIIRALHTGELVTFRGEHFDVDSARIWDLPEQPVELALAVAGDRAIEHFAPIGDHLIAVEPRADLVESWNAVEGATRIGEGARAVGQIPICWDPDEAVAVQRAHEQFRWFAGGWKVNADLPTPRGFSGATQFVRPEDVAESIPCGPDLDRIVEAVSAFWEAGFTDVALVQVGDESQDAFLAEAARPLLEKLRAASS</sequence>
<dbReference type="AlphaFoldDB" id="A0A7Y9E2U0"/>
<dbReference type="PANTHER" id="PTHR43244:SF1">
    <property type="entry name" value="5,10-METHYLENETETRAHYDROMETHANOPTERIN REDUCTASE"/>
    <property type="match status" value="1"/>
</dbReference>
<dbReference type="InterPro" id="IPR036661">
    <property type="entry name" value="Luciferase-like_sf"/>
</dbReference>
<dbReference type="CDD" id="cd01097">
    <property type="entry name" value="Tetrahydromethanopterin_reductase"/>
    <property type="match status" value="1"/>
</dbReference>
<evidence type="ECO:0000313" key="3">
    <source>
        <dbReference type="EMBL" id="NYD40079.1"/>
    </source>
</evidence>
<feature type="domain" description="Luciferase-like" evidence="2">
    <location>
        <begin position="7"/>
        <end position="300"/>
    </location>
</feature>
<evidence type="ECO:0000313" key="4">
    <source>
        <dbReference type="Proteomes" id="UP000535511"/>
    </source>
</evidence>
<keyword evidence="4" id="KW-1185">Reference proteome</keyword>
<keyword evidence="1" id="KW-0560">Oxidoreductase</keyword>
<proteinExistence type="predicted"/>
<dbReference type="NCBIfam" id="TIGR03557">
    <property type="entry name" value="F420_G6P_family"/>
    <property type="match status" value="1"/>
</dbReference>
<reference evidence="3 4" key="1">
    <citation type="submission" date="2020-07" db="EMBL/GenBank/DDBJ databases">
        <title>Sequencing the genomes of 1000 actinobacteria strains.</title>
        <authorList>
            <person name="Klenk H.-P."/>
        </authorList>
    </citation>
    <scope>NUCLEOTIDE SEQUENCE [LARGE SCALE GENOMIC DNA]</scope>
    <source>
        <strain evidence="3 4">DSM 21350</strain>
    </source>
</reference>
<evidence type="ECO:0000259" key="2">
    <source>
        <dbReference type="Pfam" id="PF00296"/>
    </source>
</evidence>
<accession>A0A7Y9E2U0</accession>
<dbReference type="EMBL" id="JACCBG010000001">
    <property type="protein sequence ID" value="NYD40079.1"/>
    <property type="molecule type" value="Genomic_DNA"/>
</dbReference>
<name>A0A7Y9E2U0_9ACTN</name>
<evidence type="ECO:0000256" key="1">
    <source>
        <dbReference type="ARBA" id="ARBA00023002"/>
    </source>
</evidence>
<dbReference type="GO" id="GO:0016705">
    <property type="term" value="F:oxidoreductase activity, acting on paired donors, with incorporation or reduction of molecular oxygen"/>
    <property type="evidence" value="ECO:0007669"/>
    <property type="project" value="InterPro"/>
</dbReference>
<dbReference type="InterPro" id="IPR011251">
    <property type="entry name" value="Luciferase-like_dom"/>
</dbReference>
<dbReference type="InterPro" id="IPR050564">
    <property type="entry name" value="F420-G6PD/mer"/>
</dbReference>